<evidence type="ECO:0000313" key="2">
    <source>
        <dbReference type="Proteomes" id="UP000651057"/>
    </source>
</evidence>
<reference evidence="1" key="1">
    <citation type="submission" date="2021-01" db="EMBL/GenBank/DDBJ databases">
        <authorList>
            <person name="Zhong Y.L."/>
        </authorList>
    </citation>
    <scope>NUCLEOTIDE SEQUENCE</scope>
    <source>
        <strain evidence="1">KCTC 23302</strain>
    </source>
</reference>
<dbReference type="EMBL" id="JAERQJ010000007">
    <property type="protein sequence ID" value="MBL0685209.1"/>
    <property type="molecule type" value="Genomic_DNA"/>
</dbReference>
<dbReference type="PROSITE" id="PS51257">
    <property type="entry name" value="PROKAR_LIPOPROTEIN"/>
    <property type="match status" value="1"/>
</dbReference>
<keyword evidence="2" id="KW-1185">Reference proteome</keyword>
<accession>A0A937D773</accession>
<dbReference type="RefSeq" id="WP_201923051.1">
    <property type="nucleotide sequence ID" value="NZ_BAABAX010000020.1"/>
</dbReference>
<comment type="caution">
    <text evidence="1">The sequence shown here is derived from an EMBL/GenBank/DDBJ whole genome shotgun (WGS) entry which is preliminary data.</text>
</comment>
<protein>
    <submittedName>
        <fullName evidence="1">Uncharacterized protein</fullName>
    </submittedName>
</protein>
<proteinExistence type="predicted"/>
<name>A0A937D773_9FLAO</name>
<sequence>MKNISNIKSFRKAGVLVMMLSLFVVIFSCTKDTEFNLGPILPSSSDGIQNLDEQGIDCGGSNTPACPSCSDGIQNQDEEGVDCGGPCNNACPEATPRFDALINAGLPYFHTFELEDSSLNLGLPAENSVTLDFGIADPAGSGEIVGRYSRPEGNVADGFSDFKFETFSSTIDFSSYNKFTLEVFMPSSNDYDTSLVPMVEIILLDSTNPMFWETWTVLNAEVDPADFDSWVRVDFNGGDALAATTIYNTIAIRIGGSNHQKSATFYLKDFLPTTSLVLPGTPRADALASSGLPRYFTFEAGDASSGLNLEPRTTNADGSPYSQGVNIAYGVADPAGTNDGVARIIRPENGPFGGFEDLKFQPQDAVIDFSEYNKFKIDVFIPSTNDFSGSLTPTVELILHDDNPEFFNRWTVISQTVANLDFDSWVTLEFDGSSAAAAGSGTLLPANTTYTVFTLRVGGSGHGESGEFFVKDFVPFK</sequence>
<gene>
    <name evidence="1" type="ORF">JJQ60_16875</name>
</gene>
<dbReference type="Proteomes" id="UP000651057">
    <property type="component" value="Unassembled WGS sequence"/>
</dbReference>
<evidence type="ECO:0000313" key="1">
    <source>
        <dbReference type="EMBL" id="MBL0685209.1"/>
    </source>
</evidence>
<organism evidence="1 2">
    <name type="scientific">Aquimarina mytili</name>
    <dbReference type="NCBI Taxonomy" id="874423"/>
    <lineage>
        <taxon>Bacteria</taxon>
        <taxon>Pseudomonadati</taxon>
        <taxon>Bacteroidota</taxon>
        <taxon>Flavobacteriia</taxon>
        <taxon>Flavobacteriales</taxon>
        <taxon>Flavobacteriaceae</taxon>
        <taxon>Aquimarina</taxon>
    </lineage>
</organism>
<dbReference type="AlphaFoldDB" id="A0A937D773"/>